<organism evidence="7">
    <name type="scientific">Schistocephalus solidus</name>
    <name type="common">Tapeworm</name>
    <dbReference type="NCBI Taxonomy" id="70667"/>
    <lineage>
        <taxon>Eukaryota</taxon>
        <taxon>Metazoa</taxon>
        <taxon>Spiralia</taxon>
        <taxon>Lophotrochozoa</taxon>
        <taxon>Platyhelminthes</taxon>
        <taxon>Cestoda</taxon>
        <taxon>Eucestoda</taxon>
        <taxon>Diphyllobothriidea</taxon>
        <taxon>Diphyllobothriidae</taxon>
        <taxon>Schistocephalus</taxon>
    </lineage>
</organism>
<evidence type="ECO:0000256" key="5">
    <source>
        <dbReference type="SAM" id="Phobius"/>
    </source>
</evidence>
<evidence type="ECO:0000256" key="2">
    <source>
        <dbReference type="ARBA" id="ARBA00022729"/>
    </source>
</evidence>
<dbReference type="PANTHER" id="PTHR12916">
    <property type="entry name" value="CYTOCHROME C OXIDASE POLYPEPTIDE VIC-2"/>
    <property type="match status" value="1"/>
</dbReference>
<dbReference type="Gene3D" id="2.10.25.10">
    <property type="entry name" value="Laminin"/>
    <property type="match status" value="2"/>
</dbReference>
<evidence type="ECO:0000256" key="3">
    <source>
        <dbReference type="ARBA" id="ARBA00022737"/>
    </source>
</evidence>
<keyword evidence="1 4" id="KW-0245">EGF-like domain</keyword>
<dbReference type="SMART" id="SM00181">
    <property type="entry name" value="EGF"/>
    <property type="match status" value="3"/>
</dbReference>
<keyword evidence="5" id="KW-0812">Transmembrane</keyword>
<keyword evidence="4" id="KW-1015">Disulfide bond</keyword>
<keyword evidence="2" id="KW-0732">Signal</keyword>
<accession>A0A0X3P1F1</accession>
<keyword evidence="5" id="KW-1133">Transmembrane helix</keyword>
<feature type="domain" description="EGF-like" evidence="6">
    <location>
        <begin position="308"/>
        <end position="346"/>
    </location>
</feature>
<evidence type="ECO:0000313" key="7">
    <source>
        <dbReference type="EMBL" id="JAP45695.1"/>
    </source>
</evidence>
<proteinExistence type="predicted"/>
<reference evidence="7" key="1">
    <citation type="submission" date="2016-01" db="EMBL/GenBank/DDBJ databases">
        <title>Reference transcriptome for the parasite Schistocephalus solidus: insights into the molecular evolution of parasitism.</title>
        <authorList>
            <person name="Hebert F.O."/>
            <person name="Grambauer S."/>
            <person name="Barber I."/>
            <person name="Landry C.R."/>
            <person name="Aubin-Horth N."/>
        </authorList>
    </citation>
    <scope>NUCLEOTIDE SEQUENCE</scope>
</reference>
<evidence type="ECO:0000256" key="1">
    <source>
        <dbReference type="ARBA" id="ARBA00022536"/>
    </source>
</evidence>
<dbReference type="PANTHER" id="PTHR12916:SF4">
    <property type="entry name" value="UNINFLATABLE, ISOFORM C"/>
    <property type="match status" value="1"/>
</dbReference>
<sequence>MSHNQLRHAHSRRSTAILVSQNAVSVPPARAQKMHSTGYLGWVLLALTTSALNSSLTPGDQQNGTNDGTTRMLSMSKTEVVPAMLRTDPPRQDPCPKCYGESVCVRFPNGSYGCHCPPEYSGPLCRTSIPIYAESCNRHVCKNGAGCLIFENRAQCFCPVNYVGIQCNRVAVIFEVALHLHSESHVVNWFHPGEDASAYETGHEANVVCNGLRGFIKYGVSKEVAVAYAGCIPHHLHRFDREMAADGVEAVTSGMDAEVHLIFDPGEDAHIFNVDDIRRQILTGYLATTLLNPSLPNIEWDDSLIISVVDQCKTGHHDCSEYATCHGKSGTYSCTCNTAYTDKSHENGYLPGRICSHGFTSGFFLGCIVMLPFLIITILVAVLYRKRLAKKVWIAGGSSTSPPDMMKLVDTAQPRYDL</sequence>
<dbReference type="AlphaFoldDB" id="A0A0X3P1F1"/>
<gene>
    <name evidence="7" type="primary">CSPG2</name>
    <name evidence="7" type="ORF">TR148904</name>
</gene>
<name>A0A0X3P1F1_SCHSO</name>
<feature type="disulfide bond" evidence="4">
    <location>
        <begin position="116"/>
        <end position="125"/>
    </location>
</feature>
<dbReference type="InterPro" id="IPR000742">
    <property type="entry name" value="EGF"/>
</dbReference>
<evidence type="ECO:0000259" key="6">
    <source>
        <dbReference type="PROSITE" id="PS50026"/>
    </source>
</evidence>
<dbReference type="EMBL" id="GEEE01017530">
    <property type="protein sequence ID" value="JAP45695.1"/>
    <property type="molecule type" value="Transcribed_RNA"/>
</dbReference>
<comment type="caution">
    <text evidence="4">Lacks conserved residue(s) required for the propagation of feature annotation.</text>
</comment>
<feature type="domain" description="EGF-like" evidence="6">
    <location>
        <begin position="132"/>
        <end position="168"/>
    </location>
</feature>
<evidence type="ECO:0000256" key="4">
    <source>
        <dbReference type="PROSITE-ProRule" id="PRU00076"/>
    </source>
</evidence>
<dbReference type="SUPFAM" id="SSF57196">
    <property type="entry name" value="EGF/Laminin"/>
    <property type="match status" value="2"/>
</dbReference>
<keyword evidence="5" id="KW-0472">Membrane</keyword>
<dbReference type="PROSITE" id="PS50026">
    <property type="entry name" value="EGF_3"/>
    <property type="match status" value="3"/>
</dbReference>
<feature type="transmembrane region" description="Helical" evidence="5">
    <location>
        <begin position="363"/>
        <end position="384"/>
    </location>
</feature>
<dbReference type="PROSITE" id="PS00022">
    <property type="entry name" value="EGF_1"/>
    <property type="match status" value="2"/>
</dbReference>
<feature type="disulfide bond" evidence="4">
    <location>
        <begin position="158"/>
        <end position="167"/>
    </location>
</feature>
<keyword evidence="3" id="KW-0677">Repeat</keyword>
<protein>
    <submittedName>
        <fullName evidence="7">Versican core protein</fullName>
    </submittedName>
</protein>
<feature type="domain" description="EGF-like" evidence="6">
    <location>
        <begin position="91"/>
        <end position="126"/>
    </location>
</feature>